<dbReference type="RefSeq" id="WP_210113153.1">
    <property type="nucleotide sequence ID" value="NZ_BAAADX010000001.1"/>
</dbReference>
<dbReference type="OrthoDB" id="328869at2157"/>
<name>A0A8J7RRU7_9EURY</name>
<dbReference type="EMBL" id="JAGGKE010000007">
    <property type="protein sequence ID" value="MBP1902277.1"/>
    <property type="molecule type" value="Genomic_DNA"/>
</dbReference>
<dbReference type="AlphaFoldDB" id="A0A8J7RRU7"/>
<proteinExistence type="predicted"/>
<gene>
    <name evidence="1" type="ORF">J2744_001961</name>
</gene>
<organism evidence="1 2">
    <name type="scientific">Halorubrum trapanicum</name>
    <dbReference type="NCBI Taxonomy" id="29284"/>
    <lineage>
        <taxon>Archaea</taxon>
        <taxon>Methanobacteriati</taxon>
        <taxon>Methanobacteriota</taxon>
        <taxon>Stenosarchaea group</taxon>
        <taxon>Halobacteria</taxon>
        <taxon>Halobacteriales</taxon>
        <taxon>Haloferacaceae</taxon>
        <taxon>Halorubrum</taxon>
    </lineage>
</organism>
<evidence type="ECO:0000313" key="2">
    <source>
        <dbReference type="Proteomes" id="UP000770586"/>
    </source>
</evidence>
<reference evidence="1 2" key="1">
    <citation type="submission" date="2021-03" db="EMBL/GenBank/DDBJ databases">
        <title>Genomic Encyclopedia of Type Strains, Phase IV (KMG-IV): sequencing the most valuable type-strain genomes for metagenomic binning, comparative biology and taxonomic classification.</title>
        <authorList>
            <person name="Goeker M."/>
        </authorList>
    </citation>
    <scope>NUCLEOTIDE SEQUENCE [LARGE SCALE GENOMIC DNA]</scope>
    <source>
        <strain evidence="1 2">DSM 12287</strain>
    </source>
</reference>
<sequence>MEPSERWLLRVEDDVLVVEFPHGTGLSPADGEALLDRWRSATTPGEVEAVIIIVRTSRPCSDAGRRALRESAQIAVARGVERFAVVGERSKRRYLKRTIDVEDIEVEAFNDPSAAATWASSVDSDSSSSIETTL</sequence>
<accession>A0A8J7RRU7</accession>
<evidence type="ECO:0000313" key="1">
    <source>
        <dbReference type="EMBL" id="MBP1902277.1"/>
    </source>
</evidence>
<dbReference type="Proteomes" id="UP000770586">
    <property type="component" value="Unassembled WGS sequence"/>
</dbReference>
<keyword evidence="2" id="KW-1185">Reference proteome</keyword>
<protein>
    <submittedName>
        <fullName evidence="1">Uncharacterized protein</fullName>
    </submittedName>
</protein>
<comment type="caution">
    <text evidence="1">The sequence shown here is derived from an EMBL/GenBank/DDBJ whole genome shotgun (WGS) entry which is preliminary data.</text>
</comment>